<dbReference type="CDD" id="cd01065">
    <property type="entry name" value="NAD_bind_Shikimate_DH"/>
    <property type="match status" value="1"/>
</dbReference>
<comment type="pathway">
    <text evidence="1">Metabolic intermediate biosynthesis; chorismate biosynthesis; chorismate from D-erythrose 4-phosphate and phosphoenolpyruvate: step 4/7.</text>
</comment>
<dbReference type="GO" id="GO:0005829">
    <property type="term" value="C:cytosol"/>
    <property type="evidence" value="ECO:0007669"/>
    <property type="project" value="TreeGrafter"/>
</dbReference>
<dbReference type="SUPFAM" id="SSF53223">
    <property type="entry name" value="Aminoacid dehydrogenase-like, N-terminal domain"/>
    <property type="match status" value="1"/>
</dbReference>
<dbReference type="EMBL" id="PRDK01000005">
    <property type="protein sequence ID" value="MBE8714201.1"/>
    <property type="molecule type" value="Genomic_DNA"/>
</dbReference>
<evidence type="ECO:0000256" key="1">
    <source>
        <dbReference type="ARBA" id="ARBA00004871"/>
    </source>
</evidence>
<dbReference type="PANTHER" id="PTHR21089">
    <property type="entry name" value="SHIKIMATE DEHYDROGENASE"/>
    <property type="match status" value="1"/>
</dbReference>
<dbReference type="GO" id="GO:0004764">
    <property type="term" value="F:shikimate 3-dehydrogenase (NADP+) activity"/>
    <property type="evidence" value="ECO:0007669"/>
    <property type="project" value="UniProtKB-EC"/>
</dbReference>
<dbReference type="Gene3D" id="3.40.50.10860">
    <property type="entry name" value="Leucine Dehydrogenase, chain A, domain 1"/>
    <property type="match status" value="1"/>
</dbReference>
<dbReference type="PANTHER" id="PTHR21089:SF1">
    <property type="entry name" value="BIFUNCTIONAL 3-DEHYDROQUINATE DEHYDRATASE_SHIKIMATE DEHYDROGENASE, CHLOROPLASTIC"/>
    <property type="match status" value="1"/>
</dbReference>
<reference evidence="5" key="1">
    <citation type="submission" date="2018-02" db="EMBL/GenBank/DDBJ databases">
        <authorList>
            <person name="Vasarhelyi B.M."/>
            <person name="Deshmukh S."/>
            <person name="Balint B."/>
            <person name="Kukolya J."/>
        </authorList>
    </citation>
    <scope>NUCLEOTIDE SEQUENCE</scope>
    <source>
        <strain evidence="5">KB22</strain>
    </source>
</reference>
<dbReference type="Proteomes" id="UP000616201">
    <property type="component" value="Unassembled WGS sequence"/>
</dbReference>
<accession>A0A928UZG1</accession>
<proteinExistence type="predicted"/>
<gene>
    <name evidence="5" type="primary">aroE</name>
    <name evidence="5" type="ORF">C4F49_10950</name>
</gene>
<dbReference type="GO" id="GO:0009423">
    <property type="term" value="P:chorismate biosynthetic process"/>
    <property type="evidence" value="ECO:0007669"/>
    <property type="project" value="TreeGrafter"/>
</dbReference>
<keyword evidence="3" id="KW-0057">Aromatic amino acid biosynthesis</keyword>
<evidence type="ECO:0000256" key="3">
    <source>
        <dbReference type="ARBA" id="ARBA00023141"/>
    </source>
</evidence>
<comment type="caution">
    <text evidence="5">The sequence shown here is derived from an EMBL/GenBank/DDBJ whole genome shotgun (WGS) entry which is preliminary data.</text>
</comment>
<keyword evidence="2 5" id="KW-0560">Oxidoreductase</keyword>
<dbReference type="InterPro" id="IPR022893">
    <property type="entry name" value="Shikimate_DH_fam"/>
</dbReference>
<keyword evidence="6" id="KW-1185">Reference proteome</keyword>
<dbReference type="AlphaFoldDB" id="A0A928UZG1"/>
<protein>
    <submittedName>
        <fullName evidence="5">Shikimate dehydrogenase</fullName>
        <ecNumber evidence="5">1.1.1.25</ecNumber>
    </submittedName>
</protein>
<dbReference type="GO" id="GO:0009073">
    <property type="term" value="P:aromatic amino acid family biosynthetic process"/>
    <property type="evidence" value="ECO:0007669"/>
    <property type="project" value="UniProtKB-KW"/>
</dbReference>
<dbReference type="RefSeq" id="WP_196934372.1">
    <property type="nucleotide sequence ID" value="NZ_MU158697.1"/>
</dbReference>
<dbReference type="InterPro" id="IPR013708">
    <property type="entry name" value="Shikimate_DH-bd_N"/>
</dbReference>
<dbReference type="Pfam" id="PF08501">
    <property type="entry name" value="Shikimate_dh_N"/>
    <property type="match status" value="1"/>
</dbReference>
<dbReference type="SUPFAM" id="SSF51735">
    <property type="entry name" value="NAD(P)-binding Rossmann-fold domains"/>
    <property type="match status" value="1"/>
</dbReference>
<dbReference type="InterPro" id="IPR046346">
    <property type="entry name" value="Aminoacid_DH-like_N_sf"/>
</dbReference>
<dbReference type="GO" id="GO:0019632">
    <property type="term" value="P:shikimate metabolic process"/>
    <property type="evidence" value="ECO:0007669"/>
    <property type="project" value="TreeGrafter"/>
</dbReference>
<dbReference type="EC" id="1.1.1.25" evidence="5"/>
<evidence type="ECO:0000256" key="2">
    <source>
        <dbReference type="ARBA" id="ARBA00023002"/>
    </source>
</evidence>
<evidence type="ECO:0000313" key="6">
    <source>
        <dbReference type="Proteomes" id="UP000616201"/>
    </source>
</evidence>
<dbReference type="GO" id="GO:0050661">
    <property type="term" value="F:NADP binding"/>
    <property type="evidence" value="ECO:0007669"/>
    <property type="project" value="TreeGrafter"/>
</dbReference>
<dbReference type="Gene3D" id="3.40.50.720">
    <property type="entry name" value="NAD(P)-binding Rossmann-like Domain"/>
    <property type="match status" value="1"/>
</dbReference>
<evidence type="ECO:0000259" key="4">
    <source>
        <dbReference type="Pfam" id="PF08501"/>
    </source>
</evidence>
<feature type="domain" description="Shikimate dehydrogenase substrate binding N-terminal" evidence="4">
    <location>
        <begin position="6"/>
        <end position="88"/>
    </location>
</feature>
<organism evidence="5 6">
    <name type="scientific">Sphingobacterium hungaricum</name>
    <dbReference type="NCBI Taxonomy" id="2082723"/>
    <lineage>
        <taxon>Bacteria</taxon>
        <taxon>Pseudomonadati</taxon>
        <taxon>Bacteroidota</taxon>
        <taxon>Sphingobacteriia</taxon>
        <taxon>Sphingobacteriales</taxon>
        <taxon>Sphingobacteriaceae</taxon>
        <taxon>Sphingobacterium</taxon>
    </lineage>
</organism>
<sequence length="248" mass="28417">MKKLGLIGKTLGHSFSKKYYLEKFERENIRDIDYDLYELSAIEKFKELYESEPQLAGVNITIPYKEEALAYMDELSPEANEIRAINCVRIARNDGEIKLKGFNTDAYGFEESFKKQLLPSHKKALILGNGGATKAVIYVLNKLGIDFLIVSRKESADSITYAELSPELMKEHQIIINCSPVGTYPLIDASPDIPYEFISDQHYLYDLIYNPEETLFLRTGREKGAVTKNGLDMLILQAEKNWEIWNQE</sequence>
<name>A0A928UZG1_9SPHI</name>
<dbReference type="InterPro" id="IPR036291">
    <property type="entry name" value="NAD(P)-bd_dom_sf"/>
</dbReference>
<evidence type="ECO:0000313" key="5">
    <source>
        <dbReference type="EMBL" id="MBE8714201.1"/>
    </source>
</evidence>
<keyword evidence="3" id="KW-0028">Amino-acid biosynthesis</keyword>